<evidence type="ECO:0000313" key="11">
    <source>
        <dbReference type="Proteomes" id="UP001385499"/>
    </source>
</evidence>
<dbReference type="EMBL" id="JBAKIA010000010">
    <property type="protein sequence ID" value="MEJ8475299.1"/>
    <property type="molecule type" value="Genomic_DNA"/>
</dbReference>
<dbReference type="HAMAP" id="MF_02095">
    <property type="entry name" value="CysQ"/>
    <property type="match status" value="1"/>
</dbReference>
<keyword evidence="3 9" id="KW-1003">Cell membrane</keyword>
<feature type="binding site" evidence="9">
    <location>
        <position position="90"/>
    </location>
    <ligand>
        <name>Mg(2+)</name>
        <dbReference type="ChEBI" id="CHEBI:18420"/>
        <label>1</label>
    </ligand>
</feature>
<dbReference type="SUPFAM" id="SSF56655">
    <property type="entry name" value="Carbohydrate phosphatase"/>
    <property type="match status" value="1"/>
</dbReference>
<evidence type="ECO:0000256" key="3">
    <source>
        <dbReference type="ARBA" id="ARBA00022475"/>
    </source>
</evidence>
<dbReference type="Pfam" id="PF00459">
    <property type="entry name" value="Inositol_P"/>
    <property type="match status" value="1"/>
</dbReference>
<feature type="binding site" evidence="9">
    <location>
        <position position="71"/>
    </location>
    <ligand>
        <name>substrate</name>
    </ligand>
</feature>
<feature type="binding site" evidence="9">
    <location>
        <position position="90"/>
    </location>
    <ligand>
        <name>Mg(2+)</name>
        <dbReference type="ChEBI" id="CHEBI:18420"/>
        <label>2</label>
    </ligand>
</feature>
<evidence type="ECO:0000256" key="9">
    <source>
        <dbReference type="HAMAP-Rule" id="MF_02095"/>
    </source>
</evidence>
<dbReference type="InterPro" id="IPR020583">
    <property type="entry name" value="Inositol_monoP_metal-BS"/>
</dbReference>
<accession>A0ABU8TM93</accession>
<feature type="binding site" evidence="9">
    <location>
        <position position="92"/>
    </location>
    <ligand>
        <name>Mg(2+)</name>
        <dbReference type="ChEBI" id="CHEBI:18420"/>
        <label>1</label>
    </ligand>
</feature>
<gene>
    <name evidence="9 10" type="primary">cysQ</name>
    <name evidence="10" type="ORF">V6575_14485</name>
</gene>
<keyword evidence="8 9" id="KW-0472">Membrane</keyword>
<dbReference type="PROSITE" id="PS00630">
    <property type="entry name" value="IMP_2"/>
    <property type="match status" value="1"/>
</dbReference>
<dbReference type="Gene3D" id="3.30.540.10">
    <property type="entry name" value="Fructose-1,6-Bisphosphatase, subunit A, domain 1"/>
    <property type="match status" value="1"/>
</dbReference>
<name>A0ABU8TM93_9HYPH</name>
<dbReference type="RefSeq" id="WP_340275307.1">
    <property type="nucleotide sequence ID" value="NZ_JBAKIA010000010.1"/>
</dbReference>
<evidence type="ECO:0000256" key="6">
    <source>
        <dbReference type="ARBA" id="ARBA00022801"/>
    </source>
</evidence>
<comment type="catalytic activity">
    <reaction evidence="1 9">
        <text>adenosine 3',5'-bisphosphate + H2O = AMP + phosphate</text>
        <dbReference type="Rhea" id="RHEA:10040"/>
        <dbReference type="ChEBI" id="CHEBI:15377"/>
        <dbReference type="ChEBI" id="CHEBI:43474"/>
        <dbReference type="ChEBI" id="CHEBI:58343"/>
        <dbReference type="ChEBI" id="CHEBI:456215"/>
        <dbReference type="EC" id="3.1.3.7"/>
    </reaction>
</comment>
<dbReference type="PANTHER" id="PTHR43028:SF5">
    <property type="entry name" value="3'(2'),5'-BISPHOSPHATE NUCLEOTIDASE 1"/>
    <property type="match status" value="1"/>
</dbReference>
<evidence type="ECO:0000256" key="7">
    <source>
        <dbReference type="ARBA" id="ARBA00022842"/>
    </source>
</evidence>
<evidence type="ECO:0000256" key="2">
    <source>
        <dbReference type="ARBA" id="ARBA00005289"/>
    </source>
</evidence>
<feature type="binding site" evidence="9">
    <location>
        <begin position="92"/>
        <end position="95"/>
    </location>
    <ligand>
        <name>substrate</name>
    </ligand>
</feature>
<evidence type="ECO:0000256" key="1">
    <source>
        <dbReference type="ARBA" id="ARBA00001625"/>
    </source>
</evidence>
<comment type="caution">
    <text evidence="10">The sequence shown here is derived from an EMBL/GenBank/DDBJ whole genome shotgun (WGS) entry which is preliminary data.</text>
</comment>
<dbReference type="InterPro" id="IPR000760">
    <property type="entry name" value="Inositol_monophosphatase-like"/>
</dbReference>
<dbReference type="Proteomes" id="UP001385499">
    <property type="component" value="Unassembled WGS sequence"/>
</dbReference>
<comment type="similarity">
    <text evidence="2 9">Belongs to the inositol monophosphatase superfamily. CysQ family.</text>
</comment>
<dbReference type="CDD" id="cd01638">
    <property type="entry name" value="CysQ"/>
    <property type="match status" value="1"/>
</dbReference>
<feature type="binding site" evidence="9">
    <location>
        <position position="231"/>
    </location>
    <ligand>
        <name>Mg(2+)</name>
        <dbReference type="ChEBI" id="CHEBI:18420"/>
        <label>2</label>
    </ligand>
</feature>
<dbReference type="PANTHER" id="PTHR43028">
    <property type="entry name" value="3'(2'),5'-BISPHOSPHATE NUCLEOTIDASE 1"/>
    <property type="match status" value="1"/>
</dbReference>
<keyword evidence="5 9" id="KW-0479">Metal-binding</keyword>
<protein>
    <recommendedName>
        <fullName evidence="9">3'(2'),5'-bisphosphate nucleotidase CysQ</fullName>
        <ecNumber evidence="9">3.1.3.7</ecNumber>
    </recommendedName>
    <alternativeName>
        <fullName evidence="9">3'(2'),5-bisphosphonucleoside 3'(2')-phosphohydrolase</fullName>
    </alternativeName>
    <alternativeName>
        <fullName evidence="9">3'-phosphoadenosine 5'-phosphate phosphatase</fullName>
        <shortName evidence="9">PAP phosphatase</shortName>
    </alternativeName>
</protein>
<feature type="binding site" evidence="9">
    <location>
        <position position="93"/>
    </location>
    <ligand>
        <name>Mg(2+)</name>
        <dbReference type="ChEBI" id="CHEBI:18420"/>
        <label>2</label>
    </ligand>
</feature>
<sequence>MPALNAPSPEISALLFLALEAGREIMTIYQGDFTAAVKADGSPVTIADQAAEAVILAGLKESFQSVPVVAEEAVEAGHLPEVAERYFLVDPLDGTKEFVSQNGEFTVNIALVDQGVPVFGVVYAPVLGDIYWGGTLPADLSGEGTSESGAFKAKVQNGGIETISRISVRQSPFEGLSVLASRSHLSKATSAFIEQFQVAETVSVGSSLKFCVVAEGKADLYPRLGPTMQWDIAAGDAVLRAAGGEVLRLEDHSPVTYQVPPQAQKADLLSPFFVALSNRDLLGAAGLLAKAV</sequence>
<dbReference type="InterPro" id="IPR050725">
    <property type="entry name" value="CysQ/Inositol_MonoPase"/>
</dbReference>
<evidence type="ECO:0000256" key="8">
    <source>
        <dbReference type="ARBA" id="ARBA00023136"/>
    </source>
</evidence>
<feature type="binding site" evidence="9">
    <location>
        <position position="71"/>
    </location>
    <ligand>
        <name>Mg(2+)</name>
        <dbReference type="ChEBI" id="CHEBI:18420"/>
        <label>1</label>
    </ligand>
</feature>
<keyword evidence="7 9" id="KW-0460">Magnesium</keyword>
<keyword evidence="6 9" id="KW-0378">Hydrolase</keyword>
<comment type="cofactor">
    <cofactor evidence="9">
        <name>Mg(2+)</name>
        <dbReference type="ChEBI" id="CHEBI:18420"/>
    </cofactor>
</comment>
<comment type="subcellular location">
    <subcellularLocation>
        <location evidence="9">Cell inner membrane</location>
        <topology evidence="9">Peripheral membrane protein</topology>
        <orientation evidence="9">Cytoplasmic side</orientation>
    </subcellularLocation>
</comment>
<evidence type="ECO:0000313" key="10">
    <source>
        <dbReference type="EMBL" id="MEJ8475299.1"/>
    </source>
</evidence>
<feature type="binding site" evidence="9">
    <location>
        <position position="231"/>
    </location>
    <ligand>
        <name>substrate</name>
    </ligand>
</feature>
<proteinExistence type="inferred from homology"/>
<dbReference type="EC" id="3.1.3.7" evidence="9"/>
<dbReference type="InterPro" id="IPR006240">
    <property type="entry name" value="CysQ"/>
</dbReference>
<evidence type="ECO:0000256" key="5">
    <source>
        <dbReference type="ARBA" id="ARBA00022723"/>
    </source>
</evidence>
<keyword evidence="11" id="KW-1185">Reference proteome</keyword>
<dbReference type="Gene3D" id="3.40.190.80">
    <property type="match status" value="1"/>
</dbReference>
<keyword evidence="4 9" id="KW-0997">Cell inner membrane</keyword>
<dbReference type="NCBIfam" id="TIGR01331">
    <property type="entry name" value="bisphos_cysQ"/>
    <property type="match status" value="1"/>
</dbReference>
<dbReference type="GO" id="GO:0008441">
    <property type="term" value="F:3'(2'),5'-bisphosphate nucleotidase activity"/>
    <property type="evidence" value="ECO:0007669"/>
    <property type="project" value="UniProtKB-EC"/>
</dbReference>
<reference evidence="10 11" key="1">
    <citation type="submission" date="2024-02" db="EMBL/GenBank/DDBJ databases">
        <title>Roseibium algae sp. nov., isolated from marine alga (Grateloupia sp.), showing potential in myo-inositol conversion.</title>
        <authorList>
            <person name="Wang Y."/>
        </authorList>
    </citation>
    <scope>NUCLEOTIDE SEQUENCE [LARGE SCALE GENOMIC DNA]</scope>
    <source>
        <strain evidence="10 11">H3510</strain>
    </source>
</reference>
<dbReference type="InterPro" id="IPR020550">
    <property type="entry name" value="Inositol_monophosphatase_CS"/>
</dbReference>
<evidence type="ECO:0000256" key="4">
    <source>
        <dbReference type="ARBA" id="ARBA00022519"/>
    </source>
</evidence>
<dbReference type="PROSITE" id="PS00629">
    <property type="entry name" value="IMP_1"/>
    <property type="match status" value="1"/>
</dbReference>
<organism evidence="10 11">
    <name type="scientific">Roseibium algae</name>
    <dbReference type="NCBI Taxonomy" id="3123038"/>
    <lineage>
        <taxon>Bacteria</taxon>
        <taxon>Pseudomonadati</taxon>
        <taxon>Pseudomonadota</taxon>
        <taxon>Alphaproteobacteria</taxon>
        <taxon>Hyphomicrobiales</taxon>
        <taxon>Stappiaceae</taxon>
        <taxon>Roseibium</taxon>
    </lineage>
</organism>
<comment type="function">
    <text evidence="9">Converts adenosine-3',5'-bisphosphate (PAP) to AMP.</text>
</comment>